<evidence type="ECO:0000256" key="16">
    <source>
        <dbReference type="SAM" id="SignalP"/>
    </source>
</evidence>
<dbReference type="PROSITE" id="PS51120">
    <property type="entry name" value="LDLRB"/>
    <property type="match status" value="1"/>
</dbReference>
<keyword evidence="10 14" id="KW-1015">Disulfide bond</keyword>
<evidence type="ECO:0000256" key="8">
    <source>
        <dbReference type="ARBA" id="ARBA00022943"/>
    </source>
</evidence>
<comment type="caution">
    <text evidence="14">Lacks conserved residue(s) required for the propagation of feature annotation.</text>
</comment>
<feature type="chain" id="PRO_5042021932" description="Protein cueball" evidence="16">
    <location>
        <begin position="20"/>
        <end position="427"/>
    </location>
</feature>
<evidence type="ECO:0000256" key="3">
    <source>
        <dbReference type="ARBA" id="ARBA00022536"/>
    </source>
</evidence>
<dbReference type="PANTHER" id="PTHR46513:SF42">
    <property type="entry name" value="PROTEIN CUEBALL"/>
    <property type="match status" value="1"/>
</dbReference>
<keyword evidence="5" id="KW-0677">Repeat</keyword>
<dbReference type="InterPro" id="IPR000033">
    <property type="entry name" value="LDLR_classB_rpt"/>
</dbReference>
<evidence type="ECO:0000256" key="12">
    <source>
        <dbReference type="ARBA" id="ARBA00038070"/>
    </source>
</evidence>
<feature type="domain" description="EGF-like" evidence="17">
    <location>
        <begin position="350"/>
        <end position="386"/>
    </location>
</feature>
<dbReference type="SUPFAM" id="SSF63825">
    <property type="entry name" value="YWTD domain"/>
    <property type="match status" value="1"/>
</dbReference>
<dbReference type="Proteomes" id="UP001231518">
    <property type="component" value="Chromosome 26"/>
</dbReference>
<keyword evidence="9" id="KW-0472">Membrane</keyword>
<comment type="similarity">
    <text evidence="12">Belongs to the cueball family.</text>
</comment>
<keyword evidence="4 16" id="KW-0732">Signal</keyword>
<feature type="repeat" description="LDL-receptor class B" evidence="15">
    <location>
        <begin position="153"/>
        <end position="193"/>
    </location>
</feature>
<evidence type="ECO:0000256" key="6">
    <source>
        <dbReference type="ARBA" id="ARBA00022782"/>
    </source>
</evidence>
<evidence type="ECO:0000313" key="18">
    <source>
        <dbReference type="EMBL" id="KAJ8705942.1"/>
    </source>
</evidence>
<accession>A0AAD7Y802</accession>
<dbReference type="GO" id="GO:0048477">
    <property type="term" value="P:oogenesis"/>
    <property type="evidence" value="ECO:0007669"/>
    <property type="project" value="UniProtKB-KW"/>
</dbReference>
<evidence type="ECO:0000256" key="9">
    <source>
        <dbReference type="ARBA" id="ARBA00023136"/>
    </source>
</evidence>
<dbReference type="PANTHER" id="PTHR46513">
    <property type="entry name" value="VITELLOGENIN RECEPTOR-LIKE PROTEIN-RELATED-RELATED"/>
    <property type="match status" value="1"/>
</dbReference>
<dbReference type="Gene3D" id="2.120.10.30">
    <property type="entry name" value="TolB, C-terminal domain"/>
    <property type="match status" value="1"/>
</dbReference>
<dbReference type="PROSITE" id="PS00022">
    <property type="entry name" value="EGF_1"/>
    <property type="match status" value="1"/>
</dbReference>
<dbReference type="GO" id="GO:0042813">
    <property type="term" value="F:Wnt receptor activity"/>
    <property type="evidence" value="ECO:0007669"/>
    <property type="project" value="TreeGrafter"/>
</dbReference>
<evidence type="ECO:0000256" key="1">
    <source>
        <dbReference type="ARBA" id="ARBA00004251"/>
    </source>
</evidence>
<protein>
    <recommendedName>
        <fullName evidence="13">Protein cueball</fullName>
    </recommendedName>
</protein>
<evidence type="ECO:0000256" key="5">
    <source>
        <dbReference type="ARBA" id="ARBA00022737"/>
    </source>
</evidence>
<dbReference type="PROSITE" id="PS50026">
    <property type="entry name" value="EGF_3"/>
    <property type="match status" value="1"/>
</dbReference>
<sequence length="427" mass="48554">MYNPRVLVLVALLLGYADSFSWDIVVGLSKGLAFYHNGTLTHTEKIPSAEYIVSLTYDPVHYRVLFADKTISKMEISSFNLTTRKIQRLVTTISSEYYLRIVFDPATQLLFWKDASYIFSYSLNRTINEVDYGKTLISLKHYCNDIALDSCGGFIYWITNYQIERARLDGSGREVLINSFVHERRSLVIDQHTQKLYWTETTQVNGVKQLSLESADFDGKNRATLYTERNASLASSLAVSKDSIYWQKNSLVSIWRSQKNQSQRVPIKEYSKAGSSCWYCHHIVANYTIEEQTQGVKNCDRLQRFIPYNSKPESTVSISQTYCLNGNYSVTAEGQSKCSCKPGYSGERCELDACYQYCLNDGVCSLNMKSEPVCRCTEEYKGGRCEVPAFLMKCMQTVSLLKDMLNADVTSATRELGLQSTCDSTVF</sequence>
<evidence type="ECO:0000256" key="14">
    <source>
        <dbReference type="PROSITE-ProRule" id="PRU00076"/>
    </source>
</evidence>
<dbReference type="GO" id="GO:0007283">
    <property type="term" value="P:spermatogenesis"/>
    <property type="evidence" value="ECO:0007669"/>
    <property type="project" value="UniProtKB-KW"/>
</dbReference>
<proteinExistence type="inferred from homology"/>
<evidence type="ECO:0000256" key="15">
    <source>
        <dbReference type="PROSITE-ProRule" id="PRU00461"/>
    </source>
</evidence>
<organism evidence="18 19">
    <name type="scientific">Mythimna separata</name>
    <name type="common">Oriental armyworm</name>
    <name type="synonym">Pseudaletia separata</name>
    <dbReference type="NCBI Taxonomy" id="271217"/>
    <lineage>
        <taxon>Eukaryota</taxon>
        <taxon>Metazoa</taxon>
        <taxon>Ecdysozoa</taxon>
        <taxon>Arthropoda</taxon>
        <taxon>Hexapoda</taxon>
        <taxon>Insecta</taxon>
        <taxon>Pterygota</taxon>
        <taxon>Neoptera</taxon>
        <taxon>Endopterygota</taxon>
        <taxon>Lepidoptera</taxon>
        <taxon>Glossata</taxon>
        <taxon>Ditrysia</taxon>
        <taxon>Noctuoidea</taxon>
        <taxon>Noctuidae</taxon>
        <taxon>Noctuinae</taxon>
        <taxon>Hadenini</taxon>
        <taxon>Mythimna</taxon>
    </lineage>
</organism>
<keyword evidence="19" id="KW-1185">Reference proteome</keyword>
<dbReference type="GO" id="GO:0005886">
    <property type="term" value="C:plasma membrane"/>
    <property type="evidence" value="ECO:0007669"/>
    <property type="project" value="UniProtKB-SubCell"/>
</dbReference>
<keyword evidence="11" id="KW-0325">Glycoprotein</keyword>
<evidence type="ECO:0000256" key="4">
    <source>
        <dbReference type="ARBA" id="ARBA00022729"/>
    </source>
</evidence>
<evidence type="ECO:0000256" key="11">
    <source>
        <dbReference type="ARBA" id="ARBA00023180"/>
    </source>
</evidence>
<evidence type="ECO:0000313" key="19">
    <source>
        <dbReference type="Proteomes" id="UP001231518"/>
    </source>
</evidence>
<evidence type="ECO:0000259" key="17">
    <source>
        <dbReference type="PROSITE" id="PS50026"/>
    </source>
</evidence>
<dbReference type="GO" id="GO:0060070">
    <property type="term" value="P:canonical Wnt signaling pathway"/>
    <property type="evidence" value="ECO:0007669"/>
    <property type="project" value="TreeGrafter"/>
</dbReference>
<dbReference type="EMBL" id="JARGEI010000029">
    <property type="protein sequence ID" value="KAJ8705942.1"/>
    <property type="molecule type" value="Genomic_DNA"/>
</dbReference>
<comment type="caution">
    <text evidence="18">The sequence shown here is derived from an EMBL/GenBank/DDBJ whole genome shotgun (WGS) entry which is preliminary data.</text>
</comment>
<evidence type="ECO:0000256" key="7">
    <source>
        <dbReference type="ARBA" id="ARBA00022871"/>
    </source>
</evidence>
<keyword evidence="7" id="KW-0744">Spermatogenesis</keyword>
<keyword evidence="2" id="KW-1003">Cell membrane</keyword>
<dbReference type="SMART" id="SM00135">
    <property type="entry name" value="LY"/>
    <property type="match status" value="4"/>
</dbReference>
<gene>
    <name evidence="18" type="ORF">PYW07_010719</name>
</gene>
<evidence type="ECO:0000256" key="10">
    <source>
        <dbReference type="ARBA" id="ARBA00023157"/>
    </source>
</evidence>
<evidence type="ECO:0000256" key="13">
    <source>
        <dbReference type="ARBA" id="ARBA00040020"/>
    </source>
</evidence>
<dbReference type="AlphaFoldDB" id="A0AAD7Y802"/>
<dbReference type="GO" id="GO:0017147">
    <property type="term" value="F:Wnt-protein binding"/>
    <property type="evidence" value="ECO:0007669"/>
    <property type="project" value="TreeGrafter"/>
</dbReference>
<feature type="signal peptide" evidence="16">
    <location>
        <begin position="1"/>
        <end position="19"/>
    </location>
</feature>
<evidence type="ECO:0000256" key="2">
    <source>
        <dbReference type="ARBA" id="ARBA00022475"/>
    </source>
</evidence>
<dbReference type="SUPFAM" id="SSF57196">
    <property type="entry name" value="EGF/Laminin"/>
    <property type="match status" value="2"/>
</dbReference>
<keyword evidence="3 14" id="KW-0245">EGF-like domain</keyword>
<keyword evidence="6" id="KW-0221">Differentiation</keyword>
<feature type="disulfide bond" evidence="14">
    <location>
        <begin position="354"/>
        <end position="364"/>
    </location>
</feature>
<name>A0AAD7Y802_MYTSE</name>
<dbReference type="InterPro" id="IPR000742">
    <property type="entry name" value="EGF"/>
</dbReference>
<dbReference type="SMART" id="SM00181">
    <property type="entry name" value="EGF"/>
    <property type="match status" value="2"/>
</dbReference>
<dbReference type="InterPro" id="IPR011042">
    <property type="entry name" value="6-blade_b-propeller_TolB-like"/>
</dbReference>
<reference evidence="18" key="1">
    <citation type="submission" date="2023-03" db="EMBL/GenBank/DDBJ databases">
        <title>Chromosome-level genomes of two armyworms, Mythimna separata and Mythimna loreyi, provide insights into the biosynthesis and reception of sex pheromones.</title>
        <authorList>
            <person name="Zhao H."/>
        </authorList>
    </citation>
    <scope>NUCLEOTIDE SEQUENCE</scope>
    <source>
        <strain evidence="18">BeijingLab</strain>
        <tissue evidence="18">Pupa</tissue>
    </source>
</reference>
<dbReference type="InterPro" id="IPR050778">
    <property type="entry name" value="Cueball_EGF_LRP_Nidogen"/>
</dbReference>
<dbReference type="Gene3D" id="2.10.25.10">
    <property type="entry name" value="Laminin"/>
    <property type="match status" value="2"/>
</dbReference>
<feature type="disulfide bond" evidence="14">
    <location>
        <begin position="376"/>
        <end position="385"/>
    </location>
</feature>
<keyword evidence="8" id="KW-0896">Oogenesis</keyword>
<comment type="subcellular location">
    <subcellularLocation>
        <location evidence="1">Cell membrane</location>
        <topology evidence="1">Single-pass type I membrane protein</topology>
    </subcellularLocation>
</comment>